<dbReference type="STRING" id="415015.SAMN05660462_00991"/>
<dbReference type="RefSeq" id="WP_176967875.1">
    <property type="nucleotide sequence ID" value="NZ_FNQE01000008.1"/>
</dbReference>
<dbReference type="Proteomes" id="UP000198625">
    <property type="component" value="Unassembled WGS sequence"/>
</dbReference>
<sequence>MANLSIHSSPRYVKITVDIVHRIYKGELKEGLKLRDEKAKIEKVLTEKII</sequence>
<evidence type="ECO:0000313" key="2">
    <source>
        <dbReference type="Proteomes" id="UP000198625"/>
    </source>
</evidence>
<gene>
    <name evidence="1" type="ORF">SAMN05660462_00991</name>
</gene>
<dbReference type="EMBL" id="FNQE01000008">
    <property type="protein sequence ID" value="SDY82196.1"/>
    <property type="molecule type" value="Genomic_DNA"/>
</dbReference>
<proteinExistence type="predicted"/>
<dbReference type="AlphaFoldDB" id="A0A1H3N026"/>
<organism evidence="1 2">
    <name type="scientific">Proteiniborus ethanoligenes</name>
    <dbReference type="NCBI Taxonomy" id="415015"/>
    <lineage>
        <taxon>Bacteria</taxon>
        <taxon>Bacillati</taxon>
        <taxon>Bacillota</taxon>
        <taxon>Clostridia</taxon>
        <taxon>Eubacteriales</taxon>
        <taxon>Proteiniborus</taxon>
    </lineage>
</organism>
<evidence type="ECO:0000313" key="1">
    <source>
        <dbReference type="EMBL" id="SDY82196.1"/>
    </source>
</evidence>
<protein>
    <submittedName>
        <fullName evidence="1">Uncharacterized protein</fullName>
    </submittedName>
</protein>
<reference evidence="1 2" key="1">
    <citation type="submission" date="2016-10" db="EMBL/GenBank/DDBJ databases">
        <authorList>
            <person name="de Groot N.N."/>
        </authorList>
    </citation>
    <scope>NUCLEOTIDE SEQUENCE [LARGE SCALE GENOMIC DNA]</scope>
    <source>
        <strain evidence="1 2">DSM 21650</strain>
    </source>
</reference>
<keyword evidence="2" id="KW-1185">Reference proteome</keyword>
<accession>A0A1H3N026</accession>
<name>A0A1H3N026_9FIRM</name>